<dbReference type="AlphaFoldDB" id="A0A4Y2VE84"/>
<gene>
    <name evidence="1" type="ORF">AVEN_87768_1</name>
</gene>
<dbReference type="EMBL" id="BGPR01046644">
    <property type="protein sequence ID" value="GBO23579.1"/>
    <property type="molecule type" value="Genomic_DNA"/>
</dbReference>
<evidence type="ECO:0000313" key="1">
    <source>
        <dbReference type="EMBL" id="GBO23579.1"/>
    </source>
</evidence>
<protein>
    <submittedName>
        <fullName evidence="1">Uncharacterized protein</fullName>
    </submittedName>
</protein>
<comment type="caution">
    <text evidence="1">The sequence shown here is derived from an EMBL/GenBank/DDBJ whole genome shotgun (WGS) entry which is preliminary data.</text>
</comment>
<accession>A0A4Y2VE84</accession>
<dbReference type="Proteomes" id="UP000499080">
    <property type="component" value="Unassembled WGS sequence"/>
</dbReference>
<evidence type="ECO:0000313" key="2">
    <source>
        <dbReference type="Proteomes" id="UP000499080"/>
    </source>
</evidence>
<name>A0A4Y2VE84_ARAVE</name>
<proteinExistence type="predicted"/>
<keyword evidence="2" id="KW-1185">Reference proteome</keyword>
<organism evidence="1 2">
    <name type="scientific">Araneus ventricosus</name>
    <name type="common">Orbweaver spider</name>
    <name type="synonym">Epeira ventricosa</name>
    <dbReference type="NCBI Taxonomy" id="182803"/>
    <lineage>
        <taxon>Eukaryota</taxon>
        <taxon>Metazoa</taxon>
        <taxon>Ecdysozoa</taxon>
        <taxon>Arthropoda</taxon>
        <taxon>Chelicerata</taxon>
        <taxon>Arachnida</taxon>
        <taxon>Araneae</taxon>
        <taxon>Araneomorphae</taxon>
        <taxon>Entelegynae</taxon>
        <taxon>Araneoidea</taxon>
        <taxon>Araneidae</taxon>
        <taxon>Araneus</taxon>
    </lineage>
</organism>
<sequence>MLPDAIPFNCRGFSQQMQGIYKVSEELTHRPSSPQGSLYLATVLQCFWSTYKSFLTPFHGPDAESLINIDPATAMLPGLTSPHQLYWD</sequence>
<reference evidence="1 2" key="1">
    <citation type="journal article" date="2019" name="Sci. Rep.">
        <title>Orb-weaving spider Araneus ventricosus genome elucidates the spidroin gene catalogue.</title>
        <authorList>
            <person name="Kono N."/>
            <person name="Nakamura H."/>
            <person name="Ohtoshi R."/>
            <person name="Moran D.A.P."/>
            <person name="Shinohara A."/>
            <person name="Yoshida Y."/>
            <person name="Fujiwara M."/>
            <person name="Mori M."/>
            <person name="Tomita M."/>
            <person name="Arakawa K."/>
        </authorList>
    </citation>
    <scope>NUCLEOTIDE SEQUENCE [LARGE SCALE GENOMIC DNA]</scope>
</reference>